<evidence type="ECO:0000256" key="1">
    <source>
        <dbReference type="ARBA" id="ARBA00006964"/>
    </source>
</evidence>
<dbReference type="PANTHER" id="PTHR13799:SF14">
    <property type="entry name" value="GTP CYCLOHYDROLASE 1 TYPE 2 HOMOLOG"/>
    <property type="match status" value="1"/>
</dbReference>
<dbReference type="InterPro" id="IPR036069">
    <property type="entry name" value="DUF34/NIF3_sf"/>
</dbReference>
<evidence type="ECO:0000313" key="3">
    <source>
        <dbReference type="EMBL" id="CAB4684716.1"/>
    </source>
</evidence>
<name>A0A6J6NF07_9ZZZZ</name>
<gene>
    <name evidence="3" type="ORF">UFOPK2373_00466</name>
</gene>
<organism evidence="3">
    <name type="scientific">freshwater metagenome</name>
    <dbReference type="NCBI Taxonomy" id="449393"/>
    <lineage>
        <taxon>unclassified sequences</taxon>
        <taxon>metagenomes</taxon>
        <taxon>ecological metagenomes</taxon>
    </lineage>
</organism>
<sequence length="277" mass="29542">MSYTVQNFSSAAESLWPTANKEEWDVVGLVLGSKNQEITKVLLTVDVTDEVIQQAKATGANLIFAHHPLLLKSVNNLVEENAKGHLVSQLIKSGIALYSAHTNADVVSTGTSAVLAEQLGLVATRPLSPIGDGSQGIGVIGNLPSNTTLGDLASKLNSFLPQTATGVRVAGDFTREVTSVALCAGAGDAYLGLALESGADVYITSDLRHHPAQEILELAKARKVEFALVDISHWAAEFLWLATAKEQLAKELPGIELEICDIRTDVFDFLMNNPINQ</sequence>
<dbReference type="EMBL" id="CAEZXL010000060">
    <property type="protein sequence ID" value="CAB4684716.1"/>
    <property type="molecule type" value="Genomic_DNA"/>
</dbReference>
<evidence type="ECO:0000256" key="2">
    <source>
        <dbReference type="ARBA" id="ARBA00022723"/>
    </source>
</evidence>
<dbReference type="Gene3D" id="3.40.1390.30">
    <property type="entry name" value="NIF3 (NGG1p interacting factor 3)-like"/>
    <property type="match status" value="2"/>
</dbReference>
<dbReference type="SUPFAM" id="SSF102705">
    <property type="entry name" value="NIF3 (NGG1p interacting factor 3)-like"/>
    <property type="match status" value="1"/>
</dbReference>
<reference evidence="3" key="1">
    <citation type="submission" date="2020-05" db="EMBL/GenBank/DDBJ databases">
        <authorList>
            <person name="Chiriac C."/>
            <person name="Salcher M."/>
            <person name="Ghai R."/>
            <person name="Kavagutti S V."/>
        </authorList>
    </citation>
    <scope>NUCLEOTIDE SEQUENCE</scope>
</reference>
<dbReference type="InterPro" id="IPR002678">
    <property type="entry name" value="DUF34/NIF3"/>
</dbReference>
<dbReference type="Pfam" id="PF01784">
    <property type="entry name" value="DUF34_NIF3"/>
    <property type="match status" value="1"/>
</dbReference>
<dbReference type="PANTHER" id="PTHR13799">
    <property type="entry name" value="NGG1 INTERACTING FACTOR 3"/>
    <property type="match status" value="1"/>
</dbReference>
<comment type="similarity">
    <text evidence="1">Belongs to the GTP cyclohydrolase I type 2/NIF3 family.</text>
</comment>
<keyword evidence="2" id="KW-0479">Metal-binding</keyword>
<dbReference type="GO" id="GO:0005737">
    <property type="term" value="C:cytoplasm"/>
    <property type="evidence" value="ECO:0007669"/>
    <property type="project" value="TreeGrafter"/>
</dbReference>
<dbReference type="AlphaFoldDB" id="A0A6J6NF07"/>
<protein>
    <submittedName>
        <fullName evidence="3">Unannotated protein</fullName>
    </submittedName>
</protein>
<proteinExistence type="inferred from homology"/>
<dbReference type="GO" id="GO:0046872">
    <property type="term" value="F:metal ion binding"/>
    <property type="evidence" value="ECO:0007669"/>
    <property type="project" value="UniProtKB-KW"/>
</dbReference>
<accession>A0A6J6NF07</accession>
<dbReference type="FunFam" id="3.40.1390.30:FF:000001">
    <property type="entry name" value="GTP cyclohydrolase 1 type 2"/>
    <property type="match status" value="1"/>
</dbReference>
<dbReference type="NCBIfam" id="TIGR00486">
    <property type="entry name" value="YbgI_SA1388"/>
    <property type="match status" value="1"/>
</dbReference>